<evidence type="ECO:0000313" key="2">
    <source>
        <dbReference type="Proteomes" id="UP000008068"/>
    </source>
</evidence>
<keyword evidence="2" id="KW-1185">Reference proteome</keyword>
<dbReference type="AlphaFoldDB" id="G0NI73"/>
<accession>G0NI73</accession>
<dbReference type="Proteomes" id="UP000008068">
    <property type="component" value="Unassembled WGS sequence"/>
</dbReference>
<reference evidence="2" key="1">
    <citation type="submission" date="2011-07" db="EMBL/GenBank/DDBJ databases">
        <authorList>
            <consortium name="Caenorhabditis brenneri Sequencing and Analysis Consortium"/>
            <person name="Wilson R.K."/>
        </authorList>
    </citation>
    <scope>NUCLEOTIDE SEQUENCE [LARGE SCALE GENOMIC DNA]</scope>
    <source>
        <strain evidence="2">PB2801</strain>
    </source>
</reference>
<dbReference type="EMBL" id="GL379888">
    <property type="protein sequence ID" value="EGT31716.1"/>
    <property type="molecule type" value="Genomic_DNA"/>
</dbReference>
<proteinExistence type="predicted"/>
<gene>
    <name evidence="1" type="ORF">CAEBREN_00520</name>
</gene>
<protein>
    <submittedName>
        <fullName evidence="1">Uncharacterized protein</fullName>
    </submittedName>
</protein>
<evidence type="ECO:0000313" key="1">
    <source>
        <dbReference type="EMBL" id="EGT31716.1"/>
    </source>
</evidence>
<sequence>MSKIYSTPGYSDLWPLPHLIFLNLYQFFNHFCCEKFDHHMVQAKEYNRRETF</sequence>
<dbReference type="InParanoid" id="G0NI73"/>
<organism evidence="2">
    <name type="scientific">Caenorhabditis brenneri</name>
    <name type="common">Nematode worm</name>
    <dbReference type="NCBI Taxonomy" id="135651"/>
    <lineage>
        <taxon>Eukaryota</taxon>
        <taxon>Metazoa</taxon>
        <taxon>Ecdysozoa</taxon>
        <taxon>Nematoda</taxon>
        <taxon>Chromadorea</taxon>
        <taxon>Rhabditida</taxon>
        <taxon>Rhabditina</taxon>
        <taxon>Rhabditomorpha</taxon>
        <taxon>Rhabditoidea</taxon>
        <taxon>Rhabditidae</taxon>
        <taxon>Peloderinae</taxon>
        <taxon>Caenorhabditis</taxon>
    </lineage>
</organism>
<name>G0NI73_CAEBE</name>
<dbReference type="HOGENOM" id="CLU_3089230_0_0_1"/>